<comment type="caution">
    <text evidence="24">The sequence shown here is derived from an EMBL/GenBank/DDBJ whole genome shotgun (WGS) entry which is preliminary data.</text>
</comment>
<comment type="subcellular location">
    <subcellularLocation>
        <location evidence="1">Periplasm</location>
    </subcellularLocation>
</comment>
<feature type="binding site" description="covalent" evidence="21">
    <location>
        <position position="206"/>
    </location>
    <ligand>
        <name>heme c</name>
        <dbReference type="ChEBI" id="CHEBI:61717"/>
        <label>2</label>
    </ligand>
</feature>
<keyword evidence="6 21" id="KW-0349">Heme</keyword>
<evidence type="ECO:0000256" key="22">
    <source>
        <dbReference type="PIRSR" id="PIRSR038455-3"/>
    </source>
</evidence>
<protein>
    <recommendedName>
        <fullName evidence="4">L-cysteine S-thiosulfotransferase subunit SoxA</fullName>
        <ecNumber evidence="3">2.8.5.2</ecNumber>
    </recommendedName>
    <alternativeName>
        <fullName evidence="16">Protein SoxA</fullName>
    </alternativeName>
    <alternativeName>
        <fullName evidence="17">SoxAX cytochrome complex subunit A</fullName>
    </alternativeName>
    <alternativeName>
        <fullName evidence="15">Sulfur oxidizing protein A</fullName>
    </alternativeName>
    <alternativeName>
        <fullName evidence="14">Thiosulfate-oxidizing multienzyme system protein SoxA</fullName>
    </alternativeName>
</protein>
<sequence>MRAWLVLALVCAPAGAQQARSGLDFMGPATQAMQRDDSQNPAMLWLHEGQALWQKAEGRDQRSCMSCHGDASQSMRGVATRYPAFDTASQGPLNLSQRIAQCRAQHQQAAPWAPESEPALSLETYVAQQSRGLPIAPPDDPRLAPFMARGQAAYARRIGQLDMSCAQCHDGAWDRKLAGNPITQGQATGYPIYRLEWQGMGSLQRRLRNCMTGVRAQAPPFGSAELVELELYLAQRARGLPLETPAVRP</sequence>
<evidence type="ECO:0000256" key="12">
    <source>
        <dbReference type="ARBA" id="ARBA00023004"/>
    </source>
</evidence>
<dbReference type="Gene3D" id="1.10.760.10">
    <property type="entry name" value="Cytochrome c-like domain"/>
    <property type="match status" value="2"/>
</dbReference>
<evidence type="ECO:0000256" key="9">
    <source>
        <dbReference type="ARBA" id="ARBA00022729"/>
    </source>
</evidence>
<evidence type="ECO:0000256" key="11">
    <source>
        <dbReference type="ARBA" id="ARBA00022982"/>
    </source>
</evidence>
<evidence type="ECO:0000256" key="6">
    <source>
        <dbReference type="ARBA" id="ARBA00022617"/>
    </source>
</evidence>
<keyword evidence="8 22" id="KW-0479">Metal-binding</keyword>
<comment type="cofactor">
    <cofactor evidence="21">
        <name>heme</name>
        <dbReference type="ChEBI" id="CHEBI:30413"/>
    </cofactor>
    <text evidence="21">Binds 2 heme groups per subunit.</text>
</comment>
<feature type="binding site" description="covalent" evidence="21">
    <location>
        <position position="67"/>
    </location>
    <ligand>
        <name>heme c</name>
        <dbReference type="ChEBI" id="CHEBI:61717"/>
        <label>1</label>
    </ligand>
</feature>
<feature type="binding site" description="covalent" evidence="21">
    <location>
        <position position="168"/>
    </location>
    <ligand>
        <name>heme c</name>
        <dbReference type="ChEBI" id="CHEBI:61717"/>
        <label>2</label>
    </ligand>
</feature>
<evidence type="ECO:0000313" key="25">
    <source>
        <dbReference type="Proteomes" id="UP000252884"/>
    </source>
</evidence>
<dbReference type="GO" id="GO:0016669">
    <property type="term" value="F:oxidoreductase activity, acting on a sulfur group of donors, cytochrome as acceptor"/>
    <property type="evidence" value="ECO:0007669"/>
    <property type="project" value="InterPro"/>
</dbReference>
<evidence type="ECO:0000256" key="20">
    <source>
        <dbReference type="PIRSR" id="PIRSR038455-1"/>
    </source>
</evidence>
<dbReference type="GO" id="GO:0019417">
    <property type="term" value="P:sulfur oxidation"/>
    <property type="evidence" value="ECO:0007669"/>
    <property type="project" value="InterPro"/>
</dbReference>
<dbReference type="RefSeq" id="WP_114465074.1">
    <property type="nucleotide sequence ID" value="NZ_QPJK01000001.1"/>
</dbReference>
<comment type="subunit">
    <text evidence="2">Heterodimer of SoxA and SoxX.</text>
</comment>
<dbReference type="GO" id="GO:0009055">
    <property type="term" value="F:electron transfer activity"/>
    <property type="evidence" value="ECO:0007669"/>
    <property type="project" value="InterPro"/>
</dbReference>
<comment type="catalytic activity">
    <reaction evidence="18">
        <text>L-cysteinyl-[SoxY protein] + thiosulfate + 2 Fe(III)-[cytochrome c] = S-sulfosulfanyl-L-cysteinyl-[SoxY protein] + 2 Fe(II)-[cytochrome c] + 2 H(+)</text>
        <dbReference type="Rhea" id="RHEA:56720"/>
        <dbReference type="Rhea" id="RHEA-COMP:10350"/>
        <dbReference type="Rhea" id="RHEA-COMP:14328"/>
        <dbReference type="Rhea" id="RHEA-COMP:14399"/>
        <dbReference type="Rhea" id="RHEA-COMP:14691"/>
        <dbReference type="ChEBI" id="CHEBI:15378"/>
        <dbReference type="ChEBI" id="CHEBI:29033"/>
        <dbReference type="ChEBI" id="CHEBI:29034"/>
        <dbReference type="ChEBI" id="CHEBI:29950"/>
        <dbReference type="ChEBI" id="CHEBI:33542"/>
        <dbReference type="ChEBI" id="CHEBI:139321"/>
        <dbReference type="EC" id="2.8.5.2"/>
    </reaction>
</comment>
<evidence type="ECO:0000256" key="5">
    <source>
        <dbReference type="ARBA" id="ARBA00022448"/>
    </source>
</evidence>
<dbReference type="PIRSF" id="PIRSF038455">
    <property type="entry name" value="SoxA"/>
    <property type="match status" value="1"/>
</dbReference>
<evidence type="ECO:0000256" key="18">
    <source>
        <dbReference type="ARBA" id="ARBA00048077"/>
    </source>
</evidence>
<evidence type="ECO:0000256" key="4">
    <source>
        <dbReference type="ARBA" id="ARBA00019364"/>
    </source>
</evidence>
<comment type="catalytic activity">
    <reaction evidence="19">
        <text>S-sulfanyl-L-cysteinyl-[SoxY protein] + thiosulfate + 2 Fe(III)-[cytochrome c] = S-(2-sulfodisulfanyl)-L-cysteinyl-[SoxY protein] + 2 Fe(II)-[cytochrome c] + 2 H(+)</text>
        <dbReference type="Rhea" id="RHEA:51224"/>
        <dbReference type="Rhea" id="RHEA-COMP:10350"/>
        <dbReference type="Rhea" id="RHEA-COMP:14399"/>
        <dbReference type="Rhea" id="RHEA-COMP:14689"/>
        <dbReference type="Rhea" id="RHEA-COMP:14690"/>
        <dbReference type="ChEBI" id="CHEBI:15378"/>
        <dbReference type="ChEBI" id="CHEBI:29033"/>
        <dbReference type="ChEBI" id="CHEBI:29034"/>
        <dbReference type="ChEBI" id="CHEBI:33542"/>
        <dbReference type="ChEBI" id="CHEBI:61963"/>
        <dbReference type="ChEBI" id="CHEBI:140664"/>
        <dbReference type="EC" id="2.8.5.2"/>
    </reaction>
</comment>
<evidence type="ECO:0000256" key="21">
    <source>
        <dbReference type="PIRSR" id="PIRSR038455-2"/>
    </source>
</evidence>
<keyword evidence="5" id="KW-0813">Transport</keyword>
<dbReference type="InterPro" id="IPR025710">
    <property type="entry name" value="SoxA"/>
</dbReference>
<feature type="binding site" description="axial binding residue" evidence="22">
    <location>
        <position position="68"/>
    </location>
    <ligand>
        <name>heme c</name>
        <dbReference type="ChEBI" id="CHEBI:61717"/>
        <label>1</label>
    </ligand>
    <ligandPart>
        <name>Fe</name>
        <dbReference type="ChEBI" id="CHEBI:18248"/>
    </ligandPart>
</feature>
<evidence type="ECO:0000256" key="14">
    <source>
        <dbReference type="ARBA" id="ARBA00030174"/>
    </source>
</evidence>
<comment type="similarity">
    <text evidence="13">Belongs to the SoxA family.</text>
</comment>
<dbReference type="PROSITE" id="PS51007">
    <property type="entry name" value="CYTC"/>
    <property type="match status" value="1"/>
</dbReference>
<evidence type="ECO:0000256" key="2">
    <source>
        <dbReference type="ARBA" id="ARBA00011530"/>
    </source>
</evidence>
<dbReference type="SUPFAM" id="SSF46626">
    <property type="entry name" value="Cytochrome c"/>
    <property type="match status" value="2"/>
</dbReference>
<proteinExistence type="inferred from homology"/>
<dbReference type="GO" id="GO:0042597">
    <property type="term" value="C:periplasmic space"/>
    <property type="evidence" value="ECO:0007669"/>
    <property type="project" value="UniProtKB-SubCell"/>
</dbReference>
<evidence type="ECO:0000256" key="15">
    <source>
        <dbReference type="ARBA" id="ARBA00030833"/>
    </source>
</evidence>
<reference evidence="24 25" key="1">
    <citation type="submission" date="2018-07" db="EMBL/GenBank/DDBJ databases">
        <title>Genomic Encyclopedia of Type Strains, Phase IV (KMG-IV): sequencing the most valuable type-strain genomes for metagenomic binning, comparative biology and taxonomic classification.</title>
        <authorList>
            <person name="Goeker M."/>
        </authorList>
    </citation>
    <scope>NUCLEOTIDE SEQUENCE [LARGE SCALE GENOMIC DNA]</scope>
    <source>
        <strain evidence="24 25">DSM 21634</strain>
    </source>
</reference>
<dbReference type="GO" id="GO:0046872">
    <property type="term" value="F:metal ion binding"/>
    <property type="evidence" value="ECO:0007669"/>
    <property type="project" value="UniProtKB-KW"/>
</dbReference>
<dbReference type="GO" id="GO:0070069">
    <property type="term" value="C:cytochrome complex"/>
    <property type="evidence" value="ECO:0007669"/>
    <property type="project" value="InterPro"/>
</dbReference>
<feature type="active site" description="Cysteine persulfide intermediate" evidence="20">
    <location>
        <position position="210"/>
    </location>
</feature>
<dbReference type="GO" id="GO:0020037">
    <property type="term" value="F:heme binding"/>
    <property type="evidence" value="ECO:0007669"/>
    <property type="project" value="InterPro"/>
</dbReference>
<dbReference type="AlphaFoldDB" id="A0A368Y796"/>
<evidence type="ECO:0000256" key="10">
    <source>
        <dbReference type="ARBA" id="ARBA00022764"/>
    </source>
</evidence>
<dbReference type="EC" id="2.8.5.2" evidence="3"/>
<evidence type="ECO:0000256" key="3">
    <source>
        <dbReference type="ARBA" id="ARBA00012408"/>
    </source>
</evidence>
<keyword evidence="10" id="KW-0574">Periplasm</keyword>
<dbReference type="OrthoDB" id="9808312at2"/>
<evidence type="ECO:0000256" key="17">
    <source>
        <dbReference type="ARBA" id="ARBA00032318"/>
    </source>
</evidence>
<evidence type="ECO:0000256" key="19">
    <source>
        <dbReference type="ARBA" id="ARBA00048423"/>
    </source>
</evidence>
<dbReference type="InterPro" id="IPR036909">
    <property type="entry name" value="Cyt_c-like_dom_sf"/>
</dbReference>
<keyword evidence="11" id="KW-0249">Electron transport</keyword>
<dbReference type="NCBIfam" id="TIGR04484">
    <property type="entry name" value="thiosulf_SoxA"/>
    <property type="match status" value="1"/>
</dbReference>
<feature type="binding site" description="axial binding residue" evidence="22">
    <location>
        <position position="169"/>
    </location>
    <ligand>
        <name>heme c</name>
        <dbReference type="ChEBI" id="CHEBI:61717"/>
        <label>2</label>
    </ligand>
    <ligandPart>
        <name>Fe</name>
        <dbReference type="ChEBI" id="CHEBI:18248"/>
    </ligandPart>
</feature>
<keyword evidence="12 22" id="KW-0408">Iron</keyword>
<gene>
    <name evidence="24" type="ORF">DES41_101183</name>
</gene>
<feature type="binding site" description="covalent" evidence="21">
    <location>
        <position position="64"/>
    </location>
    <ligand>
        <name>heme c</name>
        <dbReference type="ChEBI" id="CHEBI:61717"/>
        <label>1</label>
    </ligand>
</feature>
<name>A0A368Y796_9BURK</name>
<evidence type="ECO:0000313" key="24">
    <source>
        <dbReference type="EMBL" id="RCW75589.1"/>
    </source>
</evidence>
<dbReference type="Pfam" id="PF21342">
    <property type="entry name" value="SoxA-TsdA_cyt-c"/>
    <property type="match status" value="2"/>
</dbReference>
<evidence type="ECO:0000256" key="16">
    <source>
        <dbReference type="ARBA" id="ARBA00032236"/>
    </source>
</evidence>
<feature type="domain" description="Cytochrome c" evidence="23">
    <location>
        <begin position="145"/>
        <end position="237"/>
    </location>
</feature>
<keyword evidence="9" id="KW-0732">Signal</keyword>
<evidence type="ECO:0000256" key="1">
    <source>
        <dbReference type="ARBA" id="ARBA00004418"/>
    </source>
</evidence>
<feature type="binding site" description="axial binding residue" evidence="22">
    <location>
        <position position="210"/>
    </location>
    <ligand>
        <name>heme c</name>
        <dbReference type="ChEBI" id="CHEBI:61717"/>
        <label>2</label>
    </ligand>
    <ligandPart>
        <name>Fe</name>
        <dbReference type="ChEBI" id="CHEBI:18248"/>
    </ligandPart>
</feature>
<feature type="binding site" description="axial binding residue" evidence="22">
    <location>
        <position position="102"/>
    </location>
    <ligand>
        <name>heme c</name>
        <dbReference type="ChEBI" id="CHEBI:61717"/>
        <label>1</label>
    </ligand>
    <ligandPart>
        <name>Fe</name>
        <dbReference type="ChEBI" id="CHEBI:18248"/>
    </ligandPart>
</feature>
<keyword evidence="7" id="KW-0808">Transferase</keyword>
<organism evidence="24 25">
    <name type="scientific">Pseudorhodoferax soli</name>
    <dbReference type="NCBI Taxonomy" id="545864"/>
    <lineage>
        <taxon>Bacteria</taxon>
        <taxon>Pseudomonadati</taxon>
        <taxon>Pseudomonadota</taxon>
        <taxon>Betaproteobacteria</taxon>
        <taxon>Burkholderiales</taxon>
        <taxon>Comamonadaceae</taxon>
    </lineage>
</organism>
<evidence type="ECO:0000259" key="23">
    <source>
        <dbReference type="PROSITE" id="PS51007"/>
    </source>
</evidence>
<feature type="binding site" description="covalent" evidence="21">
    <location>
        <position position="165"/>
    </location>
    <ligand>
        <name>heme c</name>
        <dbReference type="ChEBI" id="CHEBI:61717"/>
        <label>2</label>
    </ligand>
</feature>
<dbReference type="InterPro" id="IPR009056">
    <property type="entry name" value="Cyt_c-like_dom"/>
</dbReference>
<evidence type="ECO:0000256" key="13">
    <source>
        <dbReference type="ARBA" id="ARBA00025746"/>
    </source>
</evidence>
<accession>A0A368Y796</accession>
<evidence type="ECO:0000256" key="8">
    <source>
        <dbReference type="ARBA" id="ARBA00022723"/>
    </source>
</evidence>
<dbReference type="GO" id="GO:0016740">
    <property type="term" value="F:transferase activity"/>
    <property type="evidence" value="ECO:0007669"/>
    <property type="project" value="UniProtKB-KW"/>
</dbReference>
<keyword evidence="25" id="KW-1185">Reference proteome</keyword>
<dbReference type="Proteomes" id="UP000252884">
    <property type="component" value="Unassembled WGS sequence"/>
</dbReference>
<dbReference type="EMBL" id="QPJK01000001">
    <property type="protein sequence ID" value="RCW75589.1"/>
    <property type="molecule type" value="Genomic_DNA"/>
</dbReference>
<evidence type="ECO:0000256" key="7">
    <source>
        <dbReference type="ARBA" id="ARBA00022679"/>
    </source>
</evidence>